<dbReference type="AlphaFoldDB" id="A0A816AMX0"/>
<dbReference type="InterPro" id="IPR052618">
    <property type="entry name" value="ComplexI_NDUFA12"/>
</dbReference>
<dbReference type="Pfam" id="PF05071">
    <property type="entry name" value="NDUFA12"/>
    <property type="match status" value="1"/>
</dbReference>
<evidence type="ECO:0000313" key="5">
    <source>
        <dbReference type="Proteomes" id="UP000663834"/>
    </source>
</evidence>
<protein>
    <recommendedName>
        <fullName evidence="6">NADH dehydrogenase [ubiquinone] 1 alpha subcomplex assembly factor 2</fullName>
    </recommendedName>
</protein>
<reference evidence="4" key="1">
    <citation type="submission" date="2021-02" db="EMBL/GenBank/DDBJ databases">
        <authorList>
            <person name="Nowell W R."/>
        </authorList>
    </citation>
    <scope>NUCLEOTIDE SEQUENCE</scope>
</reference>
<feature type="region of interest" description="Disordered" evidence="2">
    <location>
        <begin position="76"/>
        <end position="142"/>
    </location>
</feature>
<dbReference type="PANTHER" id="PTHR32470">
    <property type="entry name" value="ADH DEHYDROGENASE [UBIQUINONE] 1 ALPHA SUBCOMPLEX ASSEMBLY FACTOR 2"/>
    <property type="match status" value="1"/>
</dbReference>
<comment type="similarity">
    <text evidence="1">Belongs to the complex I NDUFA12 subunit family.</text>
</comment>
<comment type="caution">
    <text evidence="4">The sequence shown here is derived from an EMBL/GenBank/DDBJ whole genome shotgun (WGS) entry which is preliminary data.</text>
</comment>
<name>A0A816AMX0_9BILA</name>
<evidence type="ECO:0000313" key="4">
    <source>
        <dbReference type="EMBL" id="CAF1597007.1"/>
    </source>
</evidence>
<feature type="compositionally biased region" description="Basic and acidic residues" evidence="2">
    <location>
        <begin position="76"/>
        <end position="98"/>
    </location>
</feature>
<evidence type="ECO:0000256" key="2">
    <source>
        <dbReference type="SAM" id="MobiDB-lite"/>
    </source>
</evidence>
<dbReference type="GO" id="GO:0032981">
    <property type="term" value="P:mitochondrial respiratory chain complex I assembly"/>
    <property type="evidence" value="ECO:0007669"/>
    <property type="project" value="TreeGrafter"/>
</dbReference>
<dbReference type="Proteomes" id="UP000663834">
    <property type="component" value="Unassembled WGS sequence"/>
</dbReference>
<evidence type="ECO:0008006" key="6">
    <source>
        <dbReference type="Google" id="ProtNLM"/>
    </source>
</evidence>
<dbReference type="Proteomes" id="UP000663855">
    <property type="component" value="Unassembled WGS sequence"/>
</dbReference>
<organism evidence="4 5">
    <name type="scientific">Rotaria magnacalcarata</name>
    <dbReference type="NCBI Taxonomy" id="392030"/>
    <lineage>
        <taxon>Eukaryota</taxon>
        <taxon>Metazoa</taxon>
        <taxon>Spiralia</taxon>
        <taxon>Gnathifera</taxon>
        <taxon>Rotifera</taxon>
        <taxon>Eurotatoria</taxon>
        <taxon>Bdelloidea</taxon>
        <taxon>Philodinida</taxon>
        <taxon>Philodinidae</taxon>
        <taxon>Rotaria</taxon>
    </lineage>
</organism>
<sequence>MAKFVQSLKQIFSSSKAPESFVKLIGSDRFKNKFYERLPGNRHYNSTRRFYEPADYSNVRLSIDPAWEAWLRGTRKDPPTLDETIAHENKRQQLEKKPINMLPTSYGRDAAQGGTGSFPIRDEYEINPGTKSREKQDPNETY</sequence>
<dbReference type="PANTHER" id="PTHR32470:SF2">
    <property type="entry name" value="NADH DEHYDROGENASE [UBIQUINONE] 1 ALPHA SUBCOMPLEX ASSEMBLY FACTOR 2"/>
    <property type="match status" value="1"/>
</dbReference>
<evidence type="ECO:0000313" key="3">
    <source>
        <dbReference type="EMBL" id="CAF1427503.1"/>
    </source>
</evidence>
<dbReference type="GO" id="GO:0045271">
    <property type="term" value="C:respiratory chain complex I"/>
    <property type="evidence" value="ECO:0007669"/>
    <property type="project" value="InterPro"/>
</dbReference>
<dbReference type="EMBL" id="CAJNOV010010881">
    <property type="protein sequence ID" value="CAF1427503.1"/>
    <property type="molecule type" value="Genomic_DNA"/>
</dbReference>
<dbReference type="EMBL" id="CAJNOW010011381">
    <property type="protein sequence ID" value="CAF1597007.1"/>
    <property type="molecule type" value="Genomic_DNA"/>
</dbReference>
<dbReference type="GO" id="GO:0005739">
    <property type="term" value="C:mitochondrion"/>
    <property type="evidence" value="ECO:0007669"/>
    <property type="project" value="TreeGrafter"/>
</dbReference>
<dbReference type="InterPro" id="IPR007763">
    <property type="entry name" value="NDUFA12"/>
</dbReference>
<accession>A0A816AMX0</accession>
<proteinExistence type="inferred from homology"/>
<feature type="compositionally biased region" description="Basic and acidic residues" evidence="2">
    <location>
        <begin position="131"/>
        <end position="142"/>
    </location>
</feature>
<evidence type="ECO:0000256" key="1">
    <source>
        <dbReference type="ARBA" id="ARBA00007355"/>
    </source>
</evidence>
<dbReference type="OrthoDB" id="10255576at2759"/>
<gene>
    <name evidence="3" type="ORF">CJN711_LOCUS23376</name>
    <name evidence="4" type="ORF">KQP761_LOCUS21833</name>
</gene>